<accession>A0ABM7Q8D6</accession>
<dbReference type="EMBL" id="AP024545">
    <property type="protein sequence ID" value="BCT93700.1"/>
    <property type="molecule type" value="Genomic_DNA"/>
</dbReference>
<proteinExistence type="predicted"/>
<evidence type="ECO:0000313" key="2">
    <source>
        <dbReference type="Proteomes" id="UP000681317"/>
    </source>
</evidence>
<organism evidence="1 2">
    <name type="scientific">Noviluteimonas caseinilytica</name>
    <dbReference type="NCBI Taxonomy" id="2675101"/>
    <lineage>
        <taxon>Bacteria</taxon>
        <taxon>Pseudomonadati</taxon>
        <taxon>Pseudomonadota</taxon>
        <taxon>Gammaproteobacteria</taxon>
        <taxon>Lysobacterales</taxon>
        <taxon>Lysobacteraceae</taxon>
        <taxon>Noviluteimonas</taxon>
    </lineage>
</organism>
<gene>
    <name evidence="1" type="ORF">LYSCAS_27240</name>
</gene>
<dbReference type="RefSeq" id="WP_213434624.1">
    <property type="nucleotide sequence ID" value="NZ_AP024545.1"/>
</dbReference>
<protein>
    <recommendedName>
        <fullName evidence="3">Cytoplasmic protein</fullName>
    </recommendedName>
</protein>
<name>A0ABM7Q8D6_9GAMM</name>
<keyword evidence="2" id="KW-1185">Reference proteome</keyword>
<evidence type="ECO:0008006" key="3">
    <source>
        <dbReference type="Google" id="ProtNLM"/>
    </source>
</evidence>
<evidence type="ECO:0000313" key="1">
    <source>
        <dbReference type="EMBL" id="BCT93700.1"/>
    </source>
</evidence>
<sequence length="97" mass="10458">MPAASPDVIAAHKHSANHRSEVEASALCGCFYCESVFDPREIEFWVGWPDGTPDDFELSTGNSALCPRCGIDSVIGSASGYPIDAAFLSAMHAYWFV</sequence>
<dbReference type="Proteomes" id="UP000681317">
    <property type="component" value="Chromosome"/>
</dbReference>
<reference evidence="1 2" key="1">
    <citation type="submission" date="2021-03" db="EMBL/GenBank/DDBJ databases">
        <title>Complete Genome Sequences of Two Lysobacter Strains Isolated from Sea Water (Lysobacter caseinilyticus) and Soil (Lysobacter helvus) in South Korea.</title>
        <authorList>
            <person name="Watanabe Y."/>
            <person name="Arakawa K."/>
        </authorList>
    </citation>
    <scope>NUCLEOTIDE SEQUENCE [LARGE SCALE GENOMIC DNA]</scope>
    <source>
        <strain evidence="1 2">KVB24</strain>
    </source>
</reference>